<evidence type="ECO:0000256" key="3">
    <source>
        <dbReference type="ARBA" id="ARBA00022490"/>
    </source>
</evidence>
<evidence type="ECO:0000256" key="1">
    <source>
        <dbReference type="ARBA" id="ARBA00004496"/>
    </source>
</evidence>
<sequence length="164" mass="18217">MIKLLRVDHRLLHGQVAFSWTSYLEADCILIANDEVVNNSLRMTTIKLAKPAGVKLVVKNIQDSIKAIREGKTDKYKLFIVVESVIDAEKIAKETGVIKSINLGGTKPGSDKVSISKVVSLTKEDIKSIERLNEDGIIVEVRQVPNDRKLDAVELLKVKIKGEK</sequence>
<dbReference type="InterPro" id="IPR036667">
    <property type="entry name" value="PTS_IIB_sorbose-sp_sf"/>
</dbReference>
<keyword evidence="5" id="KW-0808">Transferase</keyword>
<feature type="domain" description="PTS EIIB type-4" evidence="8">
    <location>
        <begin position="1"/>
        <end position="163"/>
    </location>
</feature>
<evidence type="ECO:0000313" key="9">
    <source>
        <dbReference type="EMBL" id="VYU66303.1"/>
    </source>
</evidence>
<evidence type="ECO:0000256" key="4">
    <source>
        <dbReference type="ARBA" id="ARBA00022597"/>
    </source>
</evidence>
<dbReference type="EMBL" id="CACRTV010000087">
    <property type="protein sequence ID" value="VYU66303.1"/>
    <property type="molecule type" value="Genomic_DNA"/>
</dbReference>
<evidence type="ECO:0000256" key="6">
    <source>
        <dbReference type="ARBA" id="ARBA00022683"/>
    </source>
</evidence>
<dbReference type="GO" id="GO:0009401">
    <property type="term" value="P:phosphoenolpyruvate-dependent sugar phosphotransferase system"/>
    <property type="evidence" value="ECO:0007669"/>
    <property type="project" value="UniProtKB-KW"/>
</dbReference>
<dbReference type="Pfam" id="PF03830">
    <property type="entry name" value="PTSIIB_sorb"/>
    <property type="match status" value="1"/>
</dbReference>
<keyword evidence="7" id="KW-0418">Kinase</keyword>
<organism evidence="9">
    <name type="scientific">Clostridium paraputrificum</name>
    <dbReference type="NCBI Taxonomy" id="29363"/>
    <lineage>
        <taxon>Bacteria</taxon>
        <taxon>Bacillati</taxon>
        <taxon>Bacillota</taxon>
        <taxon>Clostridia</taxon>
        <taxon>Eubacteriales</taxon>
        <taxon>Clostridiaceae</taxon>
        <taxon>Clostridium</taxon>
    </lineage>
</organism>
<dbReference type="PROSITE" id="PS51101">
    <property type="entry name" value="PTS_EIIB_TYPE_4"/>
    <property type="match status" value="1"/>
</dbReference>
<dbReference type="CDD" id="cd00001">
    <property type="entry name" value="PTS_IIB_man"/>
    <property type="match status" value="1"/>
</dbReference>
<evidence type="ECO:0000259" key="8">
    <source>
        <dbReference type="PROSITE" id="PS51101"/>
    </source>
</evidence>
<gene>
    <name evidence="9" type="primary">manX_5</name>
    <name evidence="9" type="ORF">CPLFYP93_03230</name>
</gene>
<dbReference type="GO" id="GO:0005737">
    <property type="term" value="C:cytoplasm"/>
    <property type="evidence" value="ECO:0007669"/>
    <property type="project" value="UniProtKB-SubCell"/>
</dbReference>
<protein>
    <submittedName>
        <fullName evidence="9">PTS system mannose-specific EIIAB component</fullName>
    </submittedName>
</protein>
<keyword evidence="2" id="KW-0813">Transport</keyword>
<keyword evidence="3" id="KW-0963">Cytoplasm</keyword>
<evidence type="ECO:0000256" key="7">
    <source>
        <dbReference type="ARBA" id="ARBA00022777"/>
    </source>
</evidence>
<dbReference type="InterPro" id="IPR004720">
    <property type="entry name" value="PTS_IIB_sorbose-sp"/>
</dbReference>
<evidence type="ECO:0000256" key="2">
    <source>
        <dbReference type="ARBA" id="ARBA00022448"/>
    </source>
</evidence>
<keyword evidence="6" id="KW-0598">Phosphotransferase system</keyword>
<accession>A0A6N3GQR3</accession>
<dbReference type="GO" id="GO:0008982">
    <property type="term" value="F:protein-N(PI)-phosphohistidine-sugar phosphotransferase activity"/>
    <property type="evidence" value="ECO:0007669"/>
    <property type="project" value="InterPro"/>
</dbReference>
<proteinExistence type="predicted"/>
<dbReference type="Gene3D" id="3.40.35.10">
    <property type="entry name" value="Phosphotransferase system, sorbose subfamily IIB component"/>
    <property type="match status" value="1"/>
</dbReference>
<reference evidence="9" key="1">
    <citation type="submission" date="2019-11" db="EMBL/GenBank/DDBJ databases">
        <authorList>
            <person name="Feng L."/>
        </authorList>
    </citation>
    <scope>NUCLEOTIDE SEQUENCE</scope>
    <source>
        <strain evidence="9">CParaputrificumLFYP93</strain>
    </source>
</reference>
<dbReference type="RefSeq" id="WP_156563214.1">
    <property type="nucleotide sequence ID" value="NZ_CACRTV010000087.1"/>
</dbReference>
<keyword evidence="4" id="KW-0762">Sugar transport</keyword>
<dbReference type="GO" id="GO:0016301">
    <property type="term" value="F:kinase activity"/>
    <property type="evidence" value="ECO:0007669"/>
    <property type="project" value="UniProtKB-KW"/>
</dbReference>
<name>A0A6N3GQR3_9CLOT</name>
<dbReference type="SUPFAM" id="SSF52728">
    <property type="entry name" value="PTS IIb component"/>
    <property type="match status" value="1"/>
</dbReference>
<dbReference type="AlphaFoldDB" id="A0A6N3GQR3"/>
<evidence type="ECO:0000256" key="5">
    <source>
        <dbReference type="ARBA" id="ARBA00022679"/>
    </source>
</evidence>
<comment type="subcellular location">
    <subcellularLocation>
        <location evidence="1">Cytoplasm</location>
    </subcellularLocation>
</comment>